<gene>
    <name evidence="4" type="ORF">DM82_4501</name>
</gene>
<evidence type="ECO:0000256" key="1">
    <source>
        <dbReference type="ARBA" id="ARBA00037999"/>
    </source>
</evidence>
<keyword evidence="2" id="KW-0663">Pyridoxal phosphate</keyword>
<dbReference type="InterPro" id="IPR000182">
    <property type="entry name" value="GNAT_dom"/>
</dbReference>
<comment type="similarity">
    <text evidence="1 2">Belongs to the DegT/DnrJ/EryC1 family.</text>
</comment>
<protein>
    <submittedName>
        <fullName evidence="4">Perosamine synthetase domain protein</fullName>
    </submittedName>
</protein>
<dbReference type="EMBL" id="CP008727">
    <property type="protein sequence ID" value="AIO69332.1"/>
    <property type="molecule type" value="Genomic_DNA"/>
</dbReference>
<name>A0AAI8BBQ6_9BURK</name>
<dbReference type="Pfam" id="PF01041">
    <property type="entry name" value="DegT_DnrJ_EryC1"/>
    <property type="match status" value="1"/>
</dbReference>
<accession>A0AAI8BBQ6</accession>
<dbReference type="GO" id="GO:0030170">
    <property type="term" value="F:pyridoxal phosphate binding"/>
    <property type="evidence" value="ECO:0007669"/>
    <property type="project" value="TreeGrafter"/>
</dbReference>
<dbReference type="Gene3D" id="3.90.1150.10">
    <property type="entry name" value="Aspartate Aminotransferase, domain 1"/>
    <property type="match status" value="1"/>
</dbReference>
<proteinExistence type="inferred from homology"/>
<dbReference type="CDD" id="cd00616">
    <property type="entry name" value="AHBA_syn"/>
    <property type="match status" value="1"/>
</dbReference>
<dbReference type="SUPFAM" id="SSF53383">
    <property type="entry name" value="PLP-dependent transferases"/>
    <property type="match status" value="1"/>
</dbReference>
<dbReference type="Gene3D" id="3.40.630.30">
    <property type="match status" value="1"/>
</dbReference>
<dbReference type="InterPro" id="IPR015421">
    <property type="entry name" value="PyrdxlP-dep_Trfase_major"/>
</dbReference>
<dbReference type="InterPro" id="IPR000653">
    <property type="entry name" value="DegT/StrS_aminotransferase"/>
</dbReference>
<dbReference type="GO" id="GO:0008483">
    <property type="term" value="F:transaminase activity"/>
    <property type="evidence" value="ECO:0007669"/>
    <property type="project" value="TreeGrafter"/>
</dbReference>
<keyword evidence="5" id="KW-1185">Reference proteome</keyword>
<dbReference type="GO" id="GO:0016747">
    <property type="term" value="F:acyltransferase activity, transferring groups other than amino-acyl groups"/>
    <property type="evidence" value="ECO:0007669"/>
    <property type="project" value="InterPro"/>
</dbReference>
<evidence type="ECO:0000256" key="2">
    <source>
        <dbReference type="RuleBase" id="RU004508"/>
    </source>
</evidence>
<organism evidence="4 5">
    <name type="scientific">Burkholderia oklahomensis</name>
    <dbReference type="NCBI Taxonomy" id="342113"/>
    <lineage>
        <taxon>Bacteria</taxon>
        <taxon>Pseudomonadati</taxon>
        <taxon>Pseudomonadota</taxon>
        <taxon>Betaproteobacteria</taxon>
        <taxon>Burkholderiales</taxon>
        <taxon>Burkholderiaceae</taxon>
        <taxon>Burkholderia</taxon>
        <taxon>pseudomallei group</taxon>
    </lineage>
</organism>
<feature type="domain" description="N-acetyltransferase" evidence="3">
    <location>
        <begin position="54"/>
        <end position="204"/>
    </location>
</feature>
<dbReference type="PROSITE" id="PS51186">
    <property type="entry name" value="GNAT"/>
    <property type="match status" value="1"/>
</dbReference>
<dbReference type="Pfam" id="PF13302">
    <property type="entry name" value="Acetyltransf_3"/>
    <property type="match status" value="1"/>
</dbReference>
<sequence length="591" mass="65777">MNSSAVNAYKKALVANFRFLKSARDVREAYLRAIPIGDAGFLVPVGEFRHDDVDLLGKLTRWRNEHAHVYPTQFEATVESTRTWLKERLLAVEDRILFLVEDKHGRAVGHIGFNGCLNDECLFEVDNVVRGDTASAKGLFSLALQALVEWARTTLNVGGFFLRVMDDNPRAIAFYARNGFVEERRIPVAREQQGEMLSYREAREGETVHKHFVRMAYRSHREAGGSLILTAGPSISAREAVYAYDAAANGWNGSWSKYLTSFETAFADYVGVRHAIATSSCTGALQISLMALGIGAGDEVIVPDLTWVATANAVRYVGATPVFADIELDSWNLDARSFEALITPRTKAVIAVHTYGHPARMSAILDVAGRHGLKVIEDAAPAIGAEWRDRRCGTFGDFAAFSFQGAKLLVTGEGGMLVTDDDALYAKALKIWDQGRHPSRTFWIDGDGVKFKMSNVQAAVGLGQLERVDELIELKRRIFDWYDEGLADTRHVTLNREVAGARSIYWMTSLRLDESAPLGRDDLMKALKGRNVDTRPVFPAISRYPIWSRRQSPQPTASRVGQQAMNLPSGVRLSKDEVMYVCRQIRRLLEA</sequence>
<dbReference type="InterPro" id="IPR015422">
    <property type="entry name" value="PyrdxlP-dep_Trfase_small"/>
</dbReference>
<dbReference type="InterPro" id="IPR015424">
    <property type="entry name" value="PyrdxlP-dep_Trfase"/>
</dbReference>
<dbReference type="Proteomes" id="UP000029424">
    <property type="component" value="Chromosome 2"/>
</dbReference>
<dbReference type="SUPFAM" id="SSF55729">
    <property type="entry name" value="Acyl-CoA N-acyltransferases (Nat)"/>
    <property type="match status" value="1"/>
</dbReference>
<dbReference type="KEGG" id="bok:DM82_4501"/>
<dbReference type="InterPro" id="IPR016181">
    <property type="entry name" value="Acyl_CoA_acyltransferase"/>
</dbReference>
<dbReference type="PANTHER" id="PTHR30244:SF34">
    <property type="entry name" value="DTDP-4-AMINO-4,6-DIDEOXYGALACTOSE TRANSAMINASE"/>
    <property type="match status" value="1"/>
</dbReference>
<evidence type="ECO:0000259" key="3">
    <source>
        <dbReference type="PROSITE" id="PS51186"/>
    </source>
</evidence>
<dbReference type="GO" id="GO:0000271">
    <property type="term" value="P:polysaccharide biosynthetic process"/>
    <property type="evidence" value="ECO:0007669"/>
    <property type="project" value="TreeGrafter"/>
</dbReference>
<reference evidence="4 5" key="1">
    <citation type="submission" date="2014-06" db="EMBL/GenBank/DDBJ databases">
        <authorList>
            <person name="Bishop-Lilly K.A."/>
            <person name="Broomall S.M."/>
            <person name="Chain P.S."/>
            <person name="Chertkov O."/>
            <person name="Coyne S.R."/>
            <person name="Daligault H.E."/>
            <person name="Davenport K.W."/>
            <person name="Erkkila T."/>
            <person name="Frey K.G."/>
            <person name="Gibbons H.S."/>
            <person name="Gu W."/>
            <person name="Jaissle J."/>
            <person name="Johnson S.L."/>
            <person name="Koroleva G.I."/>
            <person name="Ladner J.T."/>
            <person name="Lo C.-C."/>
            <person name="Minogue T.D."/>
            <person name="Munk C."/>
            <person name="Palacios G.F."/>
            <person name="Redden C.L."/>
            <person name="Rosenzweig C.N."/>
            <person name="Scholz M.B."/>
            <person name="Teshima H."/>
            <person name="Xu Y."/>
        </authorList>
    </citation>
    <scope>NUCLEOTIDE SEQUENCE [LARGE SCALE GENOMIC DNA]</scope>
    <source>
        <strain evidence="4 5">EO147</strain>
    </source>
</reference>
<dbReference type="PANTHER" id="PTHR30244">
    <property type="entry name" value="TRANSAMINASE"/>
    <property type="match status" value="1"/>
</dbReference>
<dbReference type="AlphaFoldDB" id="A0AAI8BBQ6"/>
<evidence type="ECO:0000313" key="4">
    <source>
        <dbReference type="EMBL" id="AIO69332.1"/>
    </source>
</evidence>
<dbReference type="Gene3D" id="3.40.640.10">
    <property type="entry name" value="Type I PLP-dependent aspartate aminotransferase-like (Major domain)"/>
    <property type="match status" value="1"/>
</dbReference>
<evidence type="ECO:0000313" key="5">
    <source>
        <dbReference type="Proteomes" id="UP000029424"/>
    </source>
</evidence>